<organism evidence="4 5">
    <name type="scientific">Nocardiopsis alba</name>
    <dbReference type="NCBI Taxonomy" id="53437"/>
    <lineage>
        <taxon>Bacteria</taxon>
        <taxon>Bacillati</taxon>
        <taxon>Actinomycetota</taxon>
        <taxon>Actinomycetes</taxon>
        <taxon>Streptosporangiales</taxon>
        <taxon>Nocardiopsidaceae</taxon>
        <taxon>Nocardiopsis</taxon>
    </lineage>
</organism>
<dbReference type="SMART" id="SM00829">
    <property type="entry name" value="PKS_ER"/>
    <property type="match status" value="1"/>
</dbReference>
<dbReference type="InterPro" id="IPR011032">
    <property type="entry name" value="GroES-like_sf"/>
</dbReference>
<dbReference type="EMBL" id="JAYMRS010000005">
    <property type="protein sequence ID" value="MFB8769280.1"/>
    <property type="molecule type" value="Genomic_DNA"/>
</dbReference>
<dbReference type="PANTHER" id="PTHR48106:SF18">
    <property type="entry name" value="QUINONE OXIDOREDUCTASE PIG3"/>
    <property type="match status" value="1"/>
</dbReference>
<comment type="caution">
    <text evidence="4">The sequence shown here is derived from an EMBL/GenBank/DDBJ whole genome shotgun (WGS) entry which is preliminary data.</text>
</comment>
<dbReference type="RefSeq" id="WP_014909449.1">
    <property type="nucleotide sequence ID" value="NZ_JAYMRS010000005.1"/>
</dbReference>
<dbReference type="InterPro" id="IPR020843">
    <property type="entry name" value="ER"/>
</dbReference>
<dbReference type="InterPro" id="IPR036291">
    <property type="entry name" value="NAD(P)-bd_dom_sf"/>
</dbReference>
<dbReference type="CDD" id="cd05282">
    <property type="entry name" value="ETR_like"/>
    <property type="match status" value="1"/>
</dbReference>
<dbReference type="Gene3D" id="3.40.50.720">
    <property type="entry name" value="NAD(P)-binding Rossmann-like Domain"/>
    <property type="match status" value="1"/>
</dbReference>
<proteinExistence type="predicted"/>
<dbReference type="Pfam" id="PF13602">
    <property type="entry name" value="ADH_zinc_N_2"/>
    <property type="match status" value="1"/>
</dbReference>
<dbReference type="Gene3D" id="3.90.180.10">
    <property type="entry name" value="Medium-chain alcohol dehydrogenases, catalytic domain"/>
    <property type="match status" value="1"/>
</dbReference>
<dbReference type="InterPro" id="IPR013154">
    <property type="entry name" value="ADH-like_N"/>
</dbReference>
<protein>
    <submittedName>
        <fullName evidence="4">Zinc-dependent alcohol dehydrogenase family protein</fullName>
    </submittedName>
</protein>
<dbReference type="SUPFAM" id="SSF50129">
    <property type="entry name" value="GroES-like"/>
    <property type="match status" value="1"/>
</dbReference>
<keyword evidence="1" id="KW-0521">NADP</keyword>
<keyword evidence="5" id="KW-1185">Reference proteome</keyword>
<accession>A0ABV5DXG0</accession>
<feature type="domain" description="Enoyl reductase (ER)" evidence="3">
    <location>
        <begin position="12"/>
        <end position="324"/>
    </location>
</feature>
<dbReference type="Pfam" id="PF08240">
    <property type="entry name" value="ADH_N"/>
    <property type="match status" value="1"/>
</dbReference>
<dbReference type="PANTHER" id="PTHR48106">
    <property type="entry name" value="QUINONE OXIDOREDUCTASE PIG3-RELATED"/>
    <property type="match status" value="1"/>
</dbReference>
<evidence type="ECO:0000256" key="2">
    <source>
        <dbReference type="ARBA" id="ARBA00023002"/>
    </source>
</evidence>
<evidence type="ECO:0000313" key="5">
    <source>
        <dbReference type="Proteomes" id="UP001585053"/>
    </source>
</evidence>
<dbReference type="Proteomes" id="UP001585053">
    <property type="component" value="Unassembled WGS sequence"/>
</dbReference>
<evidence type="ECO:0000256" key="1">
    <source>
        <dbReference type="ARBA" id="ARBA00022857"/>
    </source>
</evidence>
<keyword evidence="2" id="KW-0560">Oxidoreductase</keyword>
<gene>
    <name evidence="4" type="ORF">VSQ78_16360</name>
</gene>
<name>A0ABV5DXG0_9ACTN</name>
<evidence type="ECO:0000313" key="4">
    <source>
        <dbReference type="EMBL" id="MFB8769280.1"/>
    </source>
</evidence>
<evidence type="ECO:0000259" key="3">
    <source>
        <dbReference type="SMART" id="SM00829"/>
    </source>
</evidence>
<reference evidence="4 5" key="1">
    <citation type="submission" date="2024-01" db="EMBL/GenBank/DDBJ databases">
        <title>Genome mining of biosynthetic gene clusters to explore secondary metabolites of Streptomyces sp.</title>
        <authorList>
            <person name="Baig A."/>
            <person name="Ajitkumar Shintre N."/>
            <person name="Kumar H."/>
            <person name="Anbarasu A."/>
            <person name="Ramaiah S."/>
        </authorList>
    </citation>
    <scope>NUCLEOTIDE SEQUENCE [LARGE SCALE GENOMIC DNA]</scope>
    <source>
        <strain evidence="4 5">A01</strain>
    </source>
</reference>
<dbReference type="SUPFAM" id="SSF51735">
    <property type="entry name" value="NAD(P)-binding Rossmann-fold domains"/>
    <property type="match status" value="1"/>
</dbReference>
<sequence length="328" mass="35225">MRRNAVVAERPGRLGDVLALRRLTVPEPPGAGEVDVRMLAATLNPSDVVTVSGAYGSRTTFPFTPGFEGVGVIERVGSGVPDRAIGRRVLPIGSAGNWQEVKRADHSWCVPVPDDITDTMACFAYINPLTALLMVRRHCSGPVRNVAITAATSTIAGHLAELLALRGVRPIGLTRGTPGRTVADPRLWATVIDTGESAWPERFREAASEEGVDVVLDCVGGAQGAVLMRELSPGGMLVHYGLLSGEPLPPECFAGRAGRRVEMFRLRDTVHTYARERLPELFSPVFERLRAGRLRSRVVEELPLTRLPEALRGGSGGGPGKTLISCTR</sequence>